<keyword evidence="1" id="KW-0106">Calcium</keyword>
<dbReference type="PROSITE" id="PS50222">
    <property type="entry name" value="EF_HAND_2"/>
    <property type="match status" value="1"/>
</dbReference>
<gene>
    <name evidence="3" type="ORF">EGW08_016107</name>
</gene>
<proteinExistence type="predicted"/>
<comment type="caution">
    <text evidence="3">The sequence shown here is derived from an EMBL/GenBank/DDBJ whole genome shotgun (WGS) entry which is preliminary data.</text>
</comment>
<dbReference type="PROSITE" id="PS00018">
    <property type="entry name" value="EF_HAND_1"/>
    <property type="match status" value="1"/>
</dbReference>
<dbReference type="STRING" id="188477.A0A433T3K8"/>
<evidence type="ECO:0000313" key="3">
    <source>
        <dbReference type="EMBL" id="RUS76137.1"/>
    </source>
</evidence>
<dbReference type="EMBL" id="RQTK01000685">
    <property type="protein sequence ID" value="RUS76137.1"/>
    <property type="molecule type" value="Genomic_DNA"/>
</dbReference>
<dbReference type="InterPro" id="IPR002048">
    <property type="entry name" value="EF_hand_dom"/>
</dbReference>
<evidence type="ECO:0000313" key="4">
    <source>
        <dbReference type="Proteomes" id="UP000271974"/>
    </source>
</evidence>
<evidence type="ECO:0000256" key="1">
    <source>
        <dbReference type="ARBA" id="ARBA00022837"/>
    </source>
</evidence>
<feature type="domain" description="EF-hand" evidence="2">
    <location>
        <begin position="129"/>
        <end position="164"/>
    </location>
</feature>
<dbReference type="InterPro" id="IPR011992">
    <property type="entry name" value="EF-hand-dom_pair"/>
</dbReference>
<dbReference type="AlphaFoldDB" id="A0A433T3K8"/>
<organism evidence="3 4">
    <name type="scientific">Elysia chlorotica</name>
    <name type="common">Eastern emerald elysia</name>
    <name type="synonym">Sea slug</name>
    <dbReference type="NCBI Taxonomy" id="188477"/>
    <lineage>
        <taxon>Eukaryota</taxon>
        <taxon>Metazoa</taxon>
        <taxon>Spiralia</taxon>
        <taxon>Lophotrochozoa</taxon>
        <taxon>Mollusca</taxon>
        <taxon>Gastropoda</taxon>
        <taxon>Heterobranchia</taxon>
        <taxon>Euthyneura</taxon>
        <taxon>Panpulmonata</taxon>
        <taxon>Sacoglossa</taxon>
        <taxon>Placobranchoidea</taxon>
        <taxon>Plakobranchidae</taxon>
        <taxon>Elysia</taxon>
    </lineage>
</organism>
<dbReference type="CDD" id="cd00051">
    <property type="entry name" value="EFh"/>
    <property type="match status" value="1"/>
</dbReference>
<sequence>TAITGVEITTTATTATAEAVTTTNRNKEQNHHLKPKMSFLKRWIKKDTGPKISNEAKRIYYTSEFDALGDMTKDGLVNYDEFMNLLMLLGFTGDRDGCKKIWKYAKKPDGGQMNKDEYIALMFDKKIDSKTDQWRKLFAQFDQDGTGWATKEEVLQGLEKMGIPNSDEMKKTVEEMDTNKDDKISYTEFLKKQLHRQ</sequence>
<dbReference type="OrthoDB" id="26525at2759"/>
<dbReference type="Proteomes" id="UP000271974">
    <property type="component" value="Unassembled WGS sequence"/>
</dbReference>
<dbReference type="InterPro" id="IPR018247">
    <property type="entry name" value="EF_Hand_1_Ca_BS"/>
</dbReference>
<dbReference type="Pfam" id="PF13499">
    <property type="entry name" value="EF-hand_7"/>
    <property type="match status" value="1"/>
</dbReference>
<protein>
    <recommendedName>
        <fullName evidence="2">EF-hand domain-containing protein</fullName>
    </recommendedName>
</protein>
<reference evidence="3 4" key="1">
    <citation type="submission" date="2019-01" db="EMBL/GenBank/DDBJ databases">
        <title>A draft genome assembly of the solar-powered sea slug Elysia chlorotica.</title>
        <authorList>
            <person name="Cai H."/>
            <person name="Li Q."/>
            <person name="Fang X."/>
            <person name="Li J."/>
            <person name="Curtis N.E."/>
            <person name="Altenburger A."/>
            <person name="Shibata T."/>
            <person name="Feng M."/>
            <person name="Maeda T."/>
            <person name="Schwartz J.A."/>
            <person name="Shigenobu S."/>
            <person name="Lundholm N."/>
            <person name="Nishiyama T."/>
            <person name="Yang H."/>
            <person name="Hasebe M."/>
            <person name="Li S."/>
            <person name="Pierce S.K."/>
            <person name="Wang J."/>
        </authorList>
    </citation>
    <scope>NUCLEOTIDE SEQUENCE [LARGE SCALE GENOMIC DNA]</scope>
    <source>
        <strain evidence="3">EC2010</strain>
        <tissue evidence="3">Whole organism of an adult</tissue>
    </source>
</reference>
<dbReference type="GO" id="GO:0005509">
    <property type="term" value="F:calcium ion binding"/>
    <property type="evidence" value="ECO:0007669"/>
    <property type="project" value="InterPro"/>
</dbReference>
<feature type="non-terminal residue" evidence="3">
    <location>
        <position position="1"/>
    </location>
</feature>
<name>A0A433T3K8_ELYCH</name>
<dbReference type="Gene3D" id="1.10.238.10">
    <property type="entry name" value="EF-hand"/>
    <property type="match status" value="1"/>
</dbReference>
<keyword evidence="4" id="KW-1185">Reference proteome</keyword>
<accession>A0A433T3K8</accession>
<dbReference type="SUPFAM" id="SSF47473">
    <property type="entry name" value="EF-hand"/>
    <property type="match status" value="1"/>
</dbReference>
<evidence type="ECO:0000259" key="2">
    <source>
        <dbReference type="PROSITE" id="PS50222"/>
    </source>
</evidence>